<organism evidence="2 3">
    <name type="scientific">Littorina saxatilis</name>
    <dbReference type="NCBI Taxonomy" id="31220"/>
    <lineage>
        <taxon>Eukaryota</taxon>
        <taxon>Metazoa</taxon>
        <taxon>Spiralia</taxon>
        <taxon>Lophotrochozoa</taxon>
        <taxon>Mollusca</taxon>
        <taxon>Gastropoda</taxon>
        <taxon>Caenogastropoda</taxon>
        <taxon>Littorinimorpha</taxon>
        <taxon>Littorinoidea</taxon>
        <taxon>Littorinidae</taxon>
        <taxon>Littorina</taxon>
    </lineage>
</organism>
<proteinExistence type="predicted"/>
<protein>
    <submittedName>
        <fullName evidence="2">Uncharacterized protein</fullName>
    </submittedName>
</protein>
<accession>A0AAN9GRV4</accession>
<evidence type="ECO:0000313" key="3">
    <source>
        <dbReference type="Proteomes" id="UP001374579"/>
    </source>
</evidence>
<keyword evidence="3" id="KW-1185">Reference proteome</keyword>
<keyword evidence="1" id="KW-0732">Signal</keyword>
<dbReference type="Proteomes" id="UP001374579">
    <property type="component" value="Unassembled WGS sequence"/>
</dbReference>
<dbReference type="EMBL" id="JBAMIC010000001">
    <property type="protein sequence ID" value="KAK7116540.1"/>
    <property type="molecule type" value="Genomic_DNA"/>
</dbReference>
<gene>
    <name evidence="2" type="ORF">V1264_002204</name>
</gene>
<evidence type="ECO:0000313" key="2">
    <source>
        <dbReference type="EMBL" id="KAK7116540.1"/>
    </source>
</evidence>
<feature type="chain" id="PRO_5043036760" evidence="1">
    <location>
        <begin position="27"/>
        <end position="125"/>
    </location>
</feature>
<sequence length="125" mass="13977">MGHLSEVIVIASIVLAALSSMCLTSSDPLTSQCDTICWEENALSDQCVEDRCSILRVHSRAHRKCEDACWDTVSPCRLMCSEHSVNVLTRCENRCARRGDSGGCRWNCFTHNMMVIKARLLPQTT</sequence>
<evidence type="ECO:0000256" key="1">
    <source>
        <dbReference type="SAM" id="SignalP"/>
    </source>
</evidence>
<reference evidence="2 3" key="1">
    <citation type="submission" date="2024-02" db="EMBL/GenBank/DDBJ databases">
        <title>Chromosome-scale genome assembly of the rough periwinkle Littorina saxatilis.</title>
        <authorList>
            <person name="De Jode A."/>
            <person name="Faria R."/>
            <person name="Formenti G."/>
            <person name="Sims Y."/>
            <person name="Smith T.P."/>
            <person name="Tracey A."/>
            <person name="Wood J.M.D."/>
            <person name="Zagrodzka Z.B."/>
            <person name="Johannesson K."/>
            <person name="Butlin R.K."/>
            <person name="Leder E.H."/>
        </authorList>
    </citation>
    <scope>NUCLEOTIDE SEQUENCE [LARGE SCALE GENOMIC DNA]</scope>
    <source>
        <strain evidence="2">Snail1</strain>
        <tissue evidence="2">Muscle</tissue>
    </source>
</reference>
<dbReference type="AlphaFoldDB" id="A0AAN9GRV4"/>
<comment type="caution">
    <text evidence="2">The sequence shown here is derived from an EMBL/GenBank/DDBJ whole genome shotgun (WGS) entry which is preliminary data.</text>
</comment>
<feature type="signal peptide" evidence="1">
    <location>
        <begin position="1"/>
        <end position="26"/>
    </location>
</feature>
<name>A0AAN9GRV4_9CAEN</name>